<organism evidence="2 3">
    <name type="scientific">Stichopus japonicus</name>
    <name type="common">Sea cucumber</name>
    <dbReference type="NCBI Taxonomy" id="307972"/>
    <lineage>
        <taxon>Eukaryota</taxon>
        <taxon>Metazoa</taxon>
        <taxon>Echinodermata</taxon>
        <taxon>Eleutherozoa</taxon>
        <taxon>Echinozoa</taxon>
        <taxon>Holothuroidea</taxon>
        <taxon>Aspidochirotacea</taxon>
        <taxon>Aspidochirotida</taxon>
        <taxon>Stichopodidae</taxon>
        <taxon>Apostichopus</taxon>
    </lineage>
</organism>
<sequence>MMHFPSDDSPADDEESWTDALPICQHSGIGSHQNQSYRGDGSRTHYKESEDFFFHFRTDNAQTYLYAIFDGYDGKKVASFAHQRLPAELLLGQLEGHTEDIKVKAILRQAILTVERSYFETIDSVLAERAMLTLNLPEGYDHIGHTPALTHQEEIAQLRALDERLRGGTALMVALLHHQKLYIANVGDSRALLCTRGKDRTLDVVQVSVDHSLRNDDEVLRLEQLGLPTTPFRGNPSLAIVMLLGPSETSALKEATEKNLN</sequence>
<accession>A0A2G8L194</accession>
<dbReference type="InterPro" id="IPR036457">
    <property type="entry name" value="PPM-type-like_dom_sf"/>
</dbReference>
<dbReference type="GO" id="GO:0004722">
    <property type="term" value="F:protein serine/threonine phosphatase activity"/>
    <property type="evidence" value="ECO:0007669"/>
    <property type="project" value="InterPro"/>
</dbReference>
<dbReference type="Gene3D" id="3.60.40.10">
    <property type="entry name" value="PPM-type phosphatase domain"/>
    <property type="match status" value="1"/>
</dbReference>
<dbReference type="InterPro" id="IPR015655">
    <property type="entry name" value="PP2C"/>
</dbReference>
<dbReference type="STRING" id="307972.A0A2G8L194"/>
<name>A0A2G8L194_STIJA</name>
<keyword evidence="3" id="KW-1185">Reference proteome</keyword>
<reference evidence="2 3" key="1">
    <citation type="journal article" date="2017" name="PLoS Biol.">
        <title>The sea cucumber genome provides insights into morphological evolution and visceral regeneration.</title>
        <authorList>
            <person name="Zhang X."/>
            <person name="Sun L."/>
            <person name="Yuan J."/>
            <person name="Sun Y."/>
            <person name="Gao Y."/>
            <person name="Zhang L."/>
            <person name="Li S."/>
            <person name="Dai H."/>
            <person name="Hamel J.F."/>
            <person name="Liu C."/>
            <person name="Yu Y."/>
            <person name="Liu S."/>
            <person name="Lin W."/>
            <person name="Guo K."/>
            <person name="Jin S."/>
            <person name="Xu P."/>
            <person name="Storey K.B."/>
            <person name="Huan P."/>
            <person name="Zhang T."/>
            <person name="Zhou Y."/>
            <person name="Zhang J."/>
            <person name="Lin C."/>
            <person name="Li X."/>
            <person name="Xing L."/>
            <person name="Huo D."/>
            <person name="Sun M."/>
            <person name="Wang L."/>
            <person name="Mercier A."/>
            <person name="Li F."/>
            <person name="Yang H."/>
            <person name="Xiang J."/>
        </authorList>
    </citation>
    <scope>NUCLEOTIDE SEQUENCE [LARGE SCALE GENOMIC DNA]</scope>
    <source>
        <strain evidence="2">Shaxun</strain>
        <tissue evidence="2">Muscle</tissue>
    </source>
</reference>
<keyword evidence="2" id="KW-0808">Transferase</keyword>
<feature type="domain" description="PPM-type phosphatase" evidence="1">
    <location>
        <begin position="28"/>
        <end position="261"/>
    </location>
</feature>
<dbReference type="InterPro" id="IPR001932">
    <property type="entry name" value="PPM-type_phosphatase-like_dom"/>
</dbReference>
<dbReference type="SMART" id="SM00332">
    <property type="entry name" value="PP2Cc"/>
    <property type="match status" value="1"/>
</dbReference>
<comment type="caution">
    <text evidence="2">The sequence shown here is derived from an EMBL/GenBank/DDBJ whole genome shotgun (WGS) entry which is preliminary data.</text>
</comment>
<protein>
    <submittedName>
        <fullName evidence="2">Putative TGF-beta-activated kinase 1 and MAP3K7-binding protein 1</fullName>
    </submittedName>
</protein>
<dbReference type="AlphaFoldDB" id="A0A2G8L194"/>
<evidence type="ECO:0000259" key="1">
    <source>
        <dbReference type="PROSITE" id="PS51746"/>
    </source>
</evidence>
<dbReference type="Pfam" id="PF00481">
    <property type="entry name" value="PP2C"/>
    <property type="match status" value="1"/>
</dbReference>
<dbReference type="EMBL" id="MRZV01000266">
    <property type="protein sequence ID" value="PIK54026.1"/>
    <property type="molecule type" value="Genomic_DNA"/>
</dbReference>
<gene>
    <name evidence="2" type="ORF">BSL78_09055</name>
</gene>
<dbReference type="PANTHER" id="PTHR13832:SF533">
    <property type="entry name" value="TGF-BETA-ACTIVATED KINASE 1 AND MAP3K7-BINDING PROTEIN 1"/>
    <property type="match status" value="1"/>
</dbReference>
<evidence type="ECO:0000313" key="2">
    <source>
        <dbReference type="EMBL" id="PIK54026.1"/>
    </source>
</evidence>
<dbReference type="PANTHER" id="PTHR13832">
    <property type="entry name" value="PROTEIN PHOSPHATASE 2C"/>
    <property type="match status" value="1"/>
</dbReference>
<dbReference type="SUPFAM" id="SSF81606">
    <property type="entry name" value="PP2C-like"/>
    <property type="match status" value="1"/>
</dbReference>
<dbReference type="CDD" id="cd00143">
    <property type="entry name" value="PP2Cc"/>
    <property type="match status" value="1"/>
</dbReference>
<dbReference type="PROSITE" id="PS51746">
    <property type="entry name" value="PPM_2"/>
    <property type="match status" value="1"/>
</dbReference>
<evidence type="ECO:0000313" key="3">
    <source>
        <dbReference type="Proteomes" id="UP000230750"/>
    </source>
</evidence>
<dbReference type="OrthoDB" id="10049211at2759"/>
<proteinExistence type="predicted"/>
<dbReference type="Proteomes" id="UP000230750">
    <property type="component" value="Unassembled WGS sequence"/>
</dbReference>
<keyword evidence="2" id="KW-0418">Kinase</keyword>
<dbReference type="GO" id="GO:0016301">
    <property type="term" value="F:kinase activity"/>
    <property type="evidence" value="ECO:0007669"/>
    <property type="project" value="UniProtKB-KW"/>
</dbReference>